<dbReference type="Gene3D" id="3.30.200.20">
    <property type="entry name" value="Phosphorylase Kinase, domain 1"/>
    <property type="match status" value="1"/>
</dbReference>
<gene>
    <name evidence="11" type="primary">prkC_14</name>
    <name evidence="11" type="ORF">Pla8534_61930</name>
</gene>
<dbReference type="PIRSF" id="PIRSF000654">
    <property type="entry name" value="Integrin-linked_kinase"/>
    <property type="match status" value="1"/>
</dbReference>
<dbReference type="Proteomes" id="UP000317648">
    <property type="component" value="Chromosome"/>
</dbReference>
<evidence type="ECO:0000313" key="11">
    <source>
        <dbReference type="EMBL" id="QDU98326.1"/>
    </source>
</evidence>
<dbReference type="InterPro" id="IPR000719">
    <property type="entry name" value="Prot_kinase_dom"/>
</dbReference>
<dbReference type="KEGG" id="lcre:Pla8534_61930"/>
<dbReference type="InterPro" id="IPR011009">
    <property type="entry name" value="Kinase-like_dom_sf"/>
</dbReference>
<dbReference type="GO" id="GO:0005524">
    <property type="term" value="F:ATP binding"/>
    <property type="evidence" value="ECO:0007669"/>
    <property type="project" value="UniProtKB-KW"/>
</dbReference>
<keyword evidence="12" id="KW-1185">Reference proteome</keyword>
<evidence type="ECO:0000259" key="10">
    <source>
        <dbReference type="PROSITE" id="PS50011"/>
    </source>
</evidence>
<dbReference type="GO" id="GO:0106310">
    <property type="term" value="F:protein serine kinase activity"/>
    <property type="evidence" value="ECO:0007669"/>
    <property type="project" value="RHEA"/>
</dbReference>
<sequence length="280" mass="32324">MSYGRDFLGPYRLIRLVRAGNSCQIWDCVREGDEKRVALKVLQKEHRKNREEINFLKHEFEVGKGLSHERVIEIYDLNFEYDLPFLVLQFYSGKNVKQLMRTDPELIEKHTTSMIEQCATGLHYLHEQGWIHRDVKPDNFLLDDSGNIKLIDFALAHKITTGLASFFAGRAKVQGTRSYMSPEQIRGKNLDRRSDVYSLGCMIFELLSSRLPYTGVSENDLLNKHIRAGIPNVAALNNRVTPEMAALVMQMMTKDPEGRPRSMLKFLQDFRSIRVFKAGK</sequence>
<dbReference type="PANTHER" id="PTHR48013:SF9">
    <property type="entry name" value="DUAL SPECIFICITY MITOGEN-ACTIVATED PROTEIN KINASE KINASE 5"/>
    <property type="match status" value="1"/>
</dbReference>
<dbReference type="SMART" id="SM00220">
    <property type="entry name" value="S_TKc"/>
    <property type="match status" value="1"/>
</dbReference>
<dbReference type="SUPFAM" id="SSF56112">
    <property type="entry name" value="Protein kinase-like (PK-like)"/>
    <property type="match status" value="1"/>
</dbReference>
<name>A0A518E2K9_9BACT</name>
<dbReference type="EC" id="2.7.12.2" evidence="6"/>
<evidence type="ECO:0000313" key="12">
    <source>
        <dbReference type="Proteomes" id="UP000317648"/>
    </source>
</evidence>
<comment type="catalytic activity">
    <reaction evidence="7">
        <text>L-seryl-[protein] + ATP = O-phospho-L-seryl-[protein] + ADP + H(+)</text>
        <dbReference type="Rhea" id="RHEA:17989"/>
        <dbReference type="Rhea" id="RHEA-COMP:9863"/>
        <dbReference type="Rhea" id="RHEA-COMP:11604"/>
        <dbReference type="ChEBI" id="CHEBI:15378"/>
        <dbReference type="ChEBI" id="CHEBI:29999"/>
        <dbReference type="ChEBI" id="CHEBI:30616"/>
        <dbReference type="ChEBI" id="CHEBI:83421"/>
        <dbReference type="ChEBI" id="CHEBI:456216"/>
        <dbReference type="EC" id="2.7.12.2"/>
    </reaction>
</comment>
<dbReference type="Gene3D" id="1.10.510.10">
    <property type="entry name" value="Transferase(Phosphotransferase) domain 1"/>
    <property type="match status" value="1"/>
</dbReference>
<dbReference type="Pfam" id="PF00069">
    <property type="entry name" value="Pkinase"/>
    <property type="match status" value="1"/>
</dbReference>
<evidence type="ECO:0000256" key="6">
    <source>
        <dbReference type="ARBA" id="ARBA00038999"/>
    </source>
</evidence>
<evidence type="ECO:0000256" key="2">
    <source>
        <dbReference type="ARBA" id="ARBA00022741"/>
    </source>
</evidence>
<evidence type="ECO:0000256" key="1">
    <source>
        <dbReference type="ARBA" id="ARBA00022679"/>
    </source>
</evidence>
<dbReference type="AlphaFoldDB" id="A0A518E2K9"/>
<comment type="similarity">
    <text evidence="5">Belongs to the protein kinase superfamily. STE Ser/Thr protein kinase family. MAP kinase kinase subfamily.</text>
</comment>
<evidence type="ECO:0000256" key="4">
    <source>
        <dbReference type="ARBA" id="ARBA00022840"/>
    </source>
</evidence>
<comment type="catalytic activity">
    <reaction evidence="8">
        <text>L-threonyl-[protein] + ATP = O-phospho-L-threonyl-[protein] + ADP + H(+)</text>
        <dbReference type="Rhea" id="RHEA:46608"/>
        <dbReference type="Rhea" id="RHEA-COMP:11060"/>
        <dbReference type="Rhea" id="RHEA-COMP:11605"/>
        <dbReference type="ChEBI" id="CHEBI:15378"/>
        <dbReference type="ChEBI" id="CHEBI:30013"/>
        <dbReference type="ChEBI" id="CHEBI:30616"/>
        <dbReference type="ChEBI" id="CHEBI:61977"/>
        <dbReference type="ChEBI" id="CHEBI:456216"/>
        <dbReference type="EC" id="2.7.12.2"/>
    </reaction>
</comment>
<organism evidence="11 12">
    <name type="scientific">Lignipirellula cremea</name>
    <dbReference type="NCBI Taxonomy" id="2528010"/>
    <lineage>
        <taxon>Bacteria</taxon>
        <taxon>Pseudomonadati</taxon>
        <taxon>Planctomycetota</taxon>
        <taxon>Planctomycetia</taxon>
        <taxon>Pirellulales</taxon>
        <taxon>Pirellulaceae</taxon>
        <taxon>Lignipirellula</taxon>
    </lineage>
</organism>
<evidence type="ECO:0000256" key="3">
    <source>
        <dbReference type="ARBA" id="ARBA00022777"/>
    </source>
</evidence>
<dbReference type="PROSITE" id="PS50011">
    <property type="entry name" value="PROTEIN_KINASE_DOM"/>
    <property type="match status" value="1"/>
</dbReference>
<dbReference type="PANTHER" id="PTHR48013">
    <property type="entry name" value="DUAL SPECIFICITY MITOGEN-ACTIVATED PROTEIN KINASE KINASE 5-RELATED"/>
    <property type="match status" value="1"/>
</dbReference>
<comment type="catalytic activity">
    <reaction evidence="9">
        <text>L-tyrosyl-[protein] + ATP = O-phospho-L-tyrosyl-[protein] + ADP + H(+)</text>
        <dbReference type="Rhea" id="RHEA:10596"/>
        <dbReference type="Rhea" id="RHEA-COMP:10136"/>
        <dbReference type="Rhea" id="RHEA-COMP:20101"/>
        <dbReference type="ChEBI" id="CHEBI:15378"/>
        <dbReference type="ChEBI" id="CHEBI:30616"/>
        <dbReference type="ChEBI" id="CHEBI:46858"/>
        <dbReference type="ChEBI" id="CHEBI:61978"/>
        <dbReference type="ChEBI" id="CHEBI:456216"/>
        <dbReference type="EC" id="2.7.12.2"/>
    </reaction>
</comment>
<keyword evidence="1 11" id="KW-0808">Transferase</keyword>
<dbReference type="CDD" id="cd14014">
    <property type="entry name" value="STKc_PknB_like"/>
    <property type="match status" value="1"/>
</dbReference>
<proteinExistence type="inferred from homology"/>
<feature type="domain" description="Protein kinase" evidence="10">
    <location>
        <begin position="11"/>
        <end position="271"/>
    </location>
</feature>
<accession>A0A518E2K9</accession>
<dbReference type="EMBL" id="CP036433">
    <property type="protein sequence ID" value="QDU98326.1"/>
    <property type="molecule type" value="Genomic_DNA"/>
</dbReference>
<evidence type="ECO:0000256" key="5">
    <source>
        <dbReference type="ARBA" id="ARBA00038035"/>
    </source>
</evidence>
<dbReference type="GO" id="GO:0004713">
    <property type="term" value="F:protein tyrosine kinase activity"/>
    <property type="evidence" value="ECO:0007669"/>
    <property type="project" value="RHEA"/>
</dbReference>
<keyword evidence="4" id="KW-0067">ATP-binding</keyword>
<protein>
    <recommendedName>
        <fullName evidence="6">mitogen-activated protein kinase kinase</fullName>
        <ecNumber evidence="6">2.7.12.2</ecNumber>
    </recommendedName>
</protein>
<reference evidence="11 12" key="1">
    <citation type="submission" date="2019-02" db="EMBL/GenBank/DDBJ databases">
        <title>Deep-cultivation of Planctomycetes and their phenomic and genomic characterization uncovers novel biology.</title>
        <authorList>
            <person name="Wiegand S."/>
            <person name="Jogler M."/>
            <person name="Boedeker C."/>
            <person name="Pinto D."/>
            <person name="Vollmers J."/>
            <person name="Rivas-Marin E."/>
            <person name="Kohn T."/>
            <person name="Peeters S.H."/>
            <person name="Heuer A."/>
            <person name="Rast P."/>
            <person name="Oberbeckmann S."/>
            <person name="Bunk B."/>
            <person name="Jeske O."/>
            <person name="Meyerdierks A."/>
            <person name="Storesund J.E."/>
            <person name="Kallscheuer N."/>
            <person name="Luecker S."/>
            <person name="Lage O.M."/>
            <person name="Pohl T."/>
            <person name="Merkel B.J."/>
            <person name="Hornburger P."/>
            <person name="Mueller R.-W."/>
            <person name="Bruemmer F."/>
            <person name="Labrenz M."/>
            <person name="Spormann A.M."/>
            <person name="Op den Camp H."/>
            <person name="Overmann J."/>
            <person name="Amann R."/>
            <person name="Jetten M.S.M."/>
            <person name="Mascher T."/>
            <person name="Medema M.H."/>
            <person name="Devos D.P."/>
            <person name="Kaster A.-K."/>
            <person name="Ovreas L."/>
            <person name="Rohde M."/>
            <person name="Galperin M.Y."/>
            <person name="Jogler C."/>
        </authorList>
    </citation>
    <scope>NUCLEOTIDE SEQUENCE [LARGE SCALE GENOMIC DNA]</scope>
    <source>
        <strain evidence="11 12">Pla85_3_4</strain>
    </source>
</reference>
<evidence type="ECO:0000256" key="7">
    <source>
        <dbReference type="ARBA" id="ARBA00049014"/>
    </source>
</evidence>
<evidence type="ECO:0000256" key="9">
    <source>
        <dbReference type="ARBA" id="ARBA00051693"/>
    </source>
</evidence>
<keyword evidence="2" id="KW-0547">Nucleotide-binding</keyword>
<dbReference type="RefSeq" id="WP_197442706.1">
    <property type="nucleotide sequence ID" value="NZ_CP036433.1"/>
</dbReference>
<keyword evidence="3 11" id="KW-0418">Kinase</keyword>
<evidence type="ECO:0000256" key="8">
    <source>
        <dbReference type="ARBA" id="ARBA00049299"/>
    </source>
</evidence>